<dbReference type="AlphaFoldDB" id="A0A067L9C5"/>
<dbReference type="EMBL" id="KK914258">
    <property type="protein sequence ID" value="KDP43818.1"/>
    <property type="molecule type" value="Genomic_DNA"/>
</dbReference>
<dbReference type="KEGG" id="jcu:105628496"/>
<dbReference type="Proteomes" id="UP000027138">
    <property type="component" value="Unassembled WGS sequence"/>
</dbReference>
<proteinExistence type="predicted"/>
<dbReference type="OrthoDB" id="1429861at2759"/>
<evidence type="ECO:0000313" key="2">
    <source>
        <dbReference type="EMBL" id="KDP43818.1"/>
    </source>
</evidence>
<feature type="compositionally biased region" description="Polar residues" evidence="1">
    <location>
        <begin position="64"/>
        <end position="75"/>
    </location>
</feature>
<feature type="compositionally biased region" description="Basic and acidic residues" evidence="1">
    <location>
        <begin position="38"/>
        <end position="52"/>
    </location>
</feature>
<name>A0A067L9C5_JATCU</name>
<feature type="region of interest" description="Disordered" evidence="1">
    <location>
        <begin position="138"/>
        <end position="173"/>
    </location>
</feature>
<evidence type="ECO:0000313" key="3">
    <source>
        <dbReference type="Proteomes" id="UP000027138"/>
    </source>
</evidence>
<feature type="compositionally biased region" description="Low complexity" evidence="1">
    <location>
        <begin position="144"/>
        <end position="173"/>
    </location>
</feature>
<feature type="compositionally biased region" description="Acidic residues" evidence="1">
    <location>
        <begin position="1"/>
        <end position="25"/>
    </location>
</feature>
<organism evidence="2 3">
    <name type="scientific">Jatropha curcas</name>
    <name type="common">Barbados nut</name>
    <dbReference type="NCBI Taxonomy" id="180498"/>
    <lineage>
        <taxon>Eukaryota</taxon>
        <taxon>Viridiplantae</taxon>
        <taxon>Streptophyta</taxon>
        <taxon>Embryophyta</taxon>
        <taxon>Tracheophyta</taxon>
        <taxon>Spermatophyta</taxon>
        <taxon>Magnoliopsida</taxon>
        <taxon>eudicotyledons</taxon>
        <taxon>Gunneridae</taxon>
        <taxon>Pentapetalae</taxon>
        <taxon>rosids</taxon>
        <taxon>fabids</taxon>
        <taxon>Malpighiales</taxon>
        <taxon>Euphorbiaceae</taxon>
        <taxon>Crotonoideae</taxon>
        <taxon>Jatropheae</taxon>
        <taxon>Jatropha</taxon>
    </lineage>
</organism>
<accession>A0A067L9C5</accession>
<reference evidence="2 3" key="1">
    <citation type="journal article" date="2014" name="PLoS ONE">
        <title>Global Analysis of Gene Expression Profiles in Physic Nut (Jatropha curcas L.) Seedlings Exposed to Salt Stress.</title>
        <authorList>
            <person name="Zhang L."/>
            <person name="Zhang C."/>
            <person name="Wu P."/>
            <person name="Chen Y."/>
            <person name="Li M."/>
            <person name="Jiang H."/>
            <person name="Wu G."/>
        </authorList>
    </citation>
    <scope>NUCLEOTIDE SEQUENCE [LARGE SCALE GENOMIC DNA]</scope>
    <source>
        <strain evidence="3">cv. GZQX0401</strain>
        <tissue evidence="2">Young leaves</tissue>
    </source>
</reference>
<gene>
    <name evidence="2" type="ORF">JCGZ_23026</name>
</gene>
<feature type="region of interest" description="Disordered" evidence="1">
    <location>
        <begin position="1"/>
        <end position="78"/>
    </location>
</feature>
<protein>
    <submittedName>
        <fullName evidence="2">Uncharacterized protein</fullName>
    </submittedName>
</protein>
<keyword evidence="3" id="KW-1185">Reference proteome</keyword>
<evidence type="ECO:0000256" key="1">
    <source>
        <dbReference type="SAM" id="MobiDB-lite"/>
    </source>
</evidence>
<sequence>MACSDYEDDYFGGSDFGDDFNEEPDSYGLGSDSEDDYNEKSDFDEDNYHSDSEGVGSDLEDNHLQQSNSQQSILKNSIVDKKTGSYARTTMKQSYSSGDVFKERSTGRVGYKDEFKTTKTFKVGDKRGYTEHQVEERYRRVDYGNSSSSSRGKNSCCNSKGKNISSSNKKYLK</sequence>